<proteinExistence type="inferred from homology"/>
<evidence type="ECO:0000259" key="2">
    <source>
        <dbReference type="Pfam" id="PF01464"/>
    </source>
</evidence>
<dbReference type="Gene3D" id="1.10.530.10">
    <property type="match status" value="1"/>
</dbReference>
<dbReference type="InterPro" id="IPR023346">
    <property type="entry name" value="Lysozyme-like_dom_sf"/>
</dbReference>
<name>Q2W572_PARM1</name>
<feature type="domain" description="Transglycosylase SLT" evidence="2">
    <location>
        <begin position="103"/>
        <end position="173"/>
    </location>
</feature>
<accession>Q2W572</accession>
<sequence length="279" mass="30487">MPAGQGPRESVMTVRRMAWMVGAGMALAFAALPARAVPTVANEGLCAAEAAAQERLYGIPTALLHSISIVESGRYDSQHKAVIAWPWTVMAEGQGRYLPSKAEAIAEVKRLKARGVQNIDVGCMQVNLRHHPTAFANLDEAFDPAANVAYAARFLKGLFGATGHWPTAASYYHSQTPHLAAAYRERLMKVWNNAPAGSGGTQVASARIKPVPSAPPLRQVPGNAQVEEMRKAWRETTMAARDEASRIAEAYRQARVAEYQMRRVRFQEARNSLNTATRH</sequence>
<evidence type="ECO:0000313" key="4">
    <source>
        <dbReference type="Proteomes" id="UP000007058"/>
    </source>
</evidence>
<dbReference type="SUPFAM" id="SSF53955">
    <property type="entry name" value="Lysozyme-like"/>
    <property type="match status" value="1"/>
</dbReference>
<protein>
    <submittedName>
        <fullName evidence="3">Soluble lytic murein transglycosylase and related regulatory protein</fullName>
    </submittedName>
</protein>
<dbReference type="InterPro" id="IPR008258">
    <property type="entry name" value="Transglycosylase_SLT_dom_1"/>
</dbReference>
<dbReference type="Pfam" id="PF01464">
    <property type="entry name" value="SLT"/>
    <property type="match status" value="1"/>
</dbReference>
<evidence type="ECO:0000313" key="3">
    <source>
        <dbReference type="EMBL" id="BAE51003.1"/>
    </source>
</evidence>
<keyword evidence="4" id="KW-1185">Reference proteome</keyword>
<evidence type="ECO:0000256" key="1">
    <source>
        <dbReference type="ARBA" id="ARBA00009387"/>
    </source>
</evidence>
<dbReference type="KEGG" id="mag:amb2199"/>
<dbReference type="EMBL" id="AP007255">
    <property type="protein sequence ID" value="BAE51003.1"/>
    <property type="molecule type" value="Genomic_DNA"/>
</dbReference>
<organism evidence="3 4">
    <name type="scientific">Paramagnetospirillum magneticum (strain ATCC 700264 / AMB-1)</name>
    <name type="common">Magnetospirillum magneticum</name>
    <dbReference type="NCBI Taxonomy" id="342108"/>
    <lineage>
        <taxon>Bacteria</taxon>
        <taxon>Pseudomonadati</taxon>
        <taxon>Pseudomonadota</taxon>
        <taxon>Alphaproteobacteria</taxon>
        <taxon>Rhodospirillales</taxon>
        <taxon>Magnetospirillaceae</taxon>
        <taxon>Paramagnetospirillum</taxon>
    </lineage>
</organism>
<dbReference type="AlphaFoldDB" id="Q2W572"/>
<gene>
    <name evidence="3" type="ordered locus">amb2199</name>
</gene>
<reference evidence="3 4" key="1">
    <citation type="journal article" date="2005" name="DNA Res.">
        <title>Complete genome sequence of the facultative anaerobic magnetotactic bacterium Magnetospirillum sp. strain AMB-1.</title>
        <authorList>
            <person name="Matsunaga T."/>
            <person name="Okamura Y."/>
            <person name="Fukuda Y."/>
            <person name="Wahyudi A.T."/>
            <person name="Murase Y."/>
            <person name="Takeyama H."/>
        </authorList>
    </citation>
    <scope>NUCLEOTIDE SEQUENCE [LARGE SCALE GENOMIC DNA]</scope>
    <source>
        <strain evidence="4">ATCC 700264 / AMB-1</strain>
    </source>
</reference>
<dbReference type="Proteomes" id="UP000007058">
    <property type="component" value="Chromosome"/>
</dbReference>
<dbReference type="CAZy" id="GH23">
    <property type="family name" value="Glycoside Hydrolase Family 23"/>
</dbReference>
<dbReference type="STRING" id="342108.amb2199"/>
<comment type="similarity">
    <text evidence="1">Belongs to the virb1 family.</text>
</comment>
<dbReference type="HOGENOM" id="CLU_063182_0_1_5"/>